<evidence type="ECO:0000313" key="1">
    <source>
        <dbReference type="EMBL" id="MBP0439134.1"/>
    </source>
</evidence>
<gene>
    <name evidence="1" type="ORF">J5Y06_10775</name>
</gene>
<organism evidence="1 2">
    <name type="scientific">Tianweitania sediminis</name>
    <dbReference type="NCBI Taxonomy" id="1502156"/>
    <lineage>
        <taxon>Bacteria</taxon>
        <taxon>Pseudomonadati</taxon>
        <taxon>Pseudomonadota</taxon>
        <taxon>Alphaproteobacteria</taxon>
        <taxon>Hyphomicrobiales</taxon>
        <taxon>Phyllobacteriaceae</taxon>
        <taxon>Tianweitania</taxon>
    </lineage>
</organism>
<dbReference type="AlphaFoldDB" id="A0A8J7RNN0"/>
<accession>A0A8J7RNN0</accession>
<proteinExistence type="predicted"/>
<dbReference type="EMBL" id="JAGIYY010000003">
    <property type="protein sequence ID" value="MBP0439134.1"/>
    <property type="molecule type" value="Genomic_DNA"/>
</dbReference>
<name>A0A8J7RNN0_9HYPH</name>
<keyword evidence="2" id="KW-1185">Reference proteome</keyword>
<sequence length="79" mass="9076">MSSLVKERRWELLAEVARLASEDAPTDLAVTDPALFKSWREAVTRYHLRGWTRMTPERVRRLVERSGAPAAVPVSEEDR</sequence>
<protein>
    <submittedName>
        <fullName evidence="1">Uncharacterized protein</fullName>
    </submittedName>
</protein>
<dbReference type="Proteomes" id="UP000666240">
    <property type="component" value="Unassembled WGS sequence"/>
</dbReference>
<dbReference type="RefSeq" id="WP_209335177.1">
    <property type="nucleotide sequence ID" value="NZ_JAGIYY010000003.1"/>
</dbReference>
<evidence type="ECO:0000313" key="2">
    <source>
        <dbReference type="Proteomes" id="UP000666240"/>
    </source>
</evidence>
<comment type="caution">
    <text evidence="1">The sequence shown here is derived from an EMBL/GenBank/DDBJ whole genome shotgun (WGS) entry which is preliminary data.</text>
</comment>
<reference evidence="1" key="1">
    <citation type="submission" date="2021-03" db="EMBL/GenBank/DDBJ databases">
        <title>Genome sequencing and assembly of Tianweitania sediminis.</title>
        <authorList>
            <person name="Chhetri G."/>
        </authorList>
    </citation>
    <scope>NUCLEOTIDE SEQUENCE</scope>
    <source>
        <strain evidence="1">Z8</strain>
    </source>
</reference>